<feature type="compositionally biased region" description="Polar residues" evidence="1">
    <location>
        <begin position="54"/>
        <end position="65"/>
    </location>
</feature>
<dbReference type="AlphaFoldDB" id="A0A183D0K9"/>
<name>A0A183D0K9_9BILA</name>
<feature type="region of interest" description="Disordered" evidence="1">
    <location>
        <begin position="40"/>
        <end position="69"/>
    </location>
</feature>
<protein>
    <submittedName>
        <fullName evidence="4">CAP-ZIP_m domain-containing protein</fullName>
    </submittedName>
</protein>
<keyword evidence="3" id="KW-1185">Reference proteome</keyword>
<feature type="compositionally biased region" description="Polar residues" evidence="1">
    <location>
        <begin position="146"/>
        <end position="162"/>
    </location>
</feature>
<dbReference type="WBParaSite" id="GPUH_0000225501-mRNA-1">
    <property type="protein sequence ID" value="GPUH_0000225501-mRNA-1"/>
    <property type="gene ID" value="GPUH_0000225501"/>
</dbReference>
<evidence type="ECO:0000313" key="3">
    <source>
        <dbReference type="Proteomes" id="UP000271098"/>
    </source>
</evidence>
<reference evidence="4" key="1">
    <citation type="submission" date="2016-06" db="UniProtKB">
        <authorList>
            <consortium name="WormBaseParasite"/>
        </authorList>
    </citation>
    <scope>IDENTIFICATION</scope>
</reference>
<evidence type="ECO:0000256" key="1">
    <source>
        <dbReference type="SAM" id="MobiDB-lite"/>
    </source>
</evidence>
<sequence length="305" mass="32122">MASCCTKFDFFGIKITSPSVANDRFSGSSDEDDLFSQFKGAENAAASGERIPAESSSSEQQSNIAETLPTKEFRQVLSSIISSRSSGVSENGPSGQIINDVNGGAQTNAVLPSLSKLRDKGPPRRSPSRLPQRLKREAVGKISDVAATSSTPALNEHTNQGSKAKAAEPRHSVVHKCKKTHVTSIFSSDSDEDIFSTLLTKPAVDSTKCSPVSSGKSTACAPVNEKPSAALSAVAQTSSGDNLKSGLFDSDDDIFTNSTTVNSSMVTADGKAVTRKVDREVFCGGLKATKKPDIFDSDSDDSLFL</sequence>
<evidence type="ECO:0000313" key="4">
    <source>
        <dbReference type="WBParaSite" id="GPUH_0000225501-mRNA-1"/>
    </source>
</evidence>
<organism evidence="4">
    <name type="scientific">Gongylonema pulchrum</name>
    <dbReference type="NCBI Taxonomy" id="637853"/>
    <lineage>
        <taxon>Eukaryota</taxon>
        <taxon>Metazoa</taxon>
        <taxon>Ecdysozoa</taxon>
        <taxon>Nematoda</taxon>
        <taxon>Chromadorea</taxon>
        <taxon>Rhabditida</taxon>
        <taxon>Spirurina</taxon>
        <taxon>Spiruromorpha</taxon>
        <taxon>Spiruroidea</taxon>
        <taxon>Gongylonematidae</taxon>
        <taxon>Gongylonema</taxon>
    </lineage>
</organism>
<reference evidence="2 3" key="2">
    <citation type="submission" date="2018-11" db="EMBL/GenBank/DDBJ databases">
        <authorList>
            <consortium name="Pathogen Informatics"/>
        </authorList>
    </citation>
    <scope>NUCLEOTIDE SEQUENCE [LARGE SCALE GENOMIC DNA]</scope>
</reference>
<gene>
    <name evidence="2" type="ORF">GPUH_LOCUS2250</name>
</gene>
<accession>A0A183D0K9</accession>
<dbReference type="Proteomes" id="UP000271098">
    <property type="component" value="Unassembled WGS sequence"/>
</dbReference>
<dbReference type="EMBL" id="UYRT01003254">
    <property type="protein sequence ID" value="VDK33041.1"/>
    <property type="molecule type" value="Genomic_DNA"/>
</dbReference>
<feature type="region of interest" description="Disordered" evidence="1">
    <location>
        <begin position="83"/>
        <end position="172"/>
    </location>
</feature>
<evidence type="ECO:0000313" key="2">
    <source>
        <dbReference type="EMBL" id="VDK33041.1"/>
    </source>
</evidence>
<proteinExistence type="predicted"/>
<feature type="compositionally biased region" description="Polar residues" evidence="1">
    <location>
        <begin position="87"/>
        <end position="110"/>
    </location>
</feature>